<comment type="similarity">
    <text evidence="2 8">Belongs to the glycosyl hydrolase 42 family.</text>
</comment>
<dbReference type="CDD" id="cd03143">
    <property type="entry name" value="A4_beta-galactosidase_middle_domain"/>
    <property type="match status" value="1"/>
</dbReference>
<name>A0ABV6PNS6_9SPHN</name>
<evidence type="ECO:0000256" key="5">
    <source>
        <dbReference type="ARBA" id="ARBA00022801"/>
    </source>
</evidence>
<evidence type="ECO:0000256" key="2">
    <source>
        <dbReference type="ARBA" id="ARBA00005940"/>
    </source>
</evidence>
<comment type="catalytic activity">
    <reaction evidence="1 8">
        <text>Hydrolysis of terminal non-reducing beta-D-galactose residues in beta-D-galactosides.</text>
        <dbReference type="EC" id="3.2.1.23"/>
    </reaction>
</comment>
<evidence type="ECO:0000313" key="12">
    <source>
        <dbReference type="Proteomes" id="UP001589943"/>
    </source>
</evidence>
<accession>A0ABV6PNS6</accession>
<keyword evidence="12" id="KW-1185">Reference proteome</keyword>
<evidence type="ECO:0000256" key="6">
    <source>
        <dbReference type="ARBA" id="ARBA00022833"/>
    </source>
</evidence>
<feature type="domain" description="Beta-galactosidase trimerisation" evidence="10">
    <location>
        <begin position="415"/>
        <end position="601"/>
    </location>
</feature>
<dbReference type="InterPro" id="IPR013738">
    <property type="entry name" value="Beta_galactosidase_Trimer"/>
</dbReference>
<comment type="caution">
    <text evidence="11">The sequence shown here is derived from an EMBL/GenBank/DDBJ whole genome shotgun (WGS) entry which is preliminary data.</text>
</comment>
<dbReference type="EC" id="3.2.1.23" evidence="3 8"/>
<dbReference type="Pfam" id="PF08532">
    <property type="entry name" value="Glyco_hydro_42M"/>
    <property type="match status" value="1"/>
</dbReference>
<keyword evidence="4" id="KW-0479">Metal-binding</keyword>
<evidence type="ECO:0000259" key="9">
    <source>
        <dbReference type="Pfam" id="PF02449"/>
    </source>
</evidence>
<dbReference type="InterPro" id="IPR013529">
    <property type="entry name" value="Glyco_hydro_42_N"/>
</dbReference>
<dbReference type="PIRSF" id="PIRSF001084">
    <property type="entry name" value="B-galactosidase"/>
    <property type="match status" value="1"/>
</dbReference>
<evidence type="ECO:0000256" key="8">
    <source>
        <dbReference type="PIRNR" id="PIRNR001084"/>
    </source>
</evidence>
<dbReference type="RefSeq" id="WP_379482172.1">
    <property type="nucleotide sequence ID" value="NZ_JBHLTL010000011.1"/>
</dbReference>
<organism evidence="11 12">
    <name type="scientific">Novosphingobium aquiterrae</name>
    <dbReference type="NCBI Taxonomy" id="624388"/>
    <lineage>
        <taxon>Bacteria</taxon>
        <taxon>Pseudomonadati</taxon>
        <taxon>Pseudomonadota</taxon>
        <taxon>Alphaproteobacteria</taxon>
        <taxon>Sphingomonadales</taxon>
        <taxon>Sphingomonadaceae</taxon>
        <taxon>Novosphingobium</taxon>
    </lineage>
</organism>
<evidence type="ECO:0000256" key="3">
    <source>
        <dbReference type="ARBA" id="ARBA00012756"/>
    </source>
</evidence>
<dbReference type="SUPFAM" id="SSF52317">
    <property type="entry name" value="Class I glutamine amidotransferase-like"/>
    <property type="match status" value="1"/>
</dbReference>
<dbReference type="Gene3D" id="2.60.40.1180">
    <property type="entry name" value="Golgi alpha-mannosidase II"/>
    <property type="match status" value="1"/>
</dbReference>
<dbReference type="SUPFAM" id="SSF51445">
    <property type="entry name" value="(Trans)glycosidases"/>
    <property type="match status" value="1"/>
</dbReference>
<gene>
    <name evidence="11" type="ORF">ACFFF7_15025</name>
</gene>
<dbReference type="InterPro" id="IPR017853">
    <property type="entry name" value="GH"/>
</dbReference>
<dbReference type="EMBL" id="JBHLTL010000011">
    <property type="protein sequence ID" value="MFC0590723.1"/>
    <property type="molecule type" value="Genomic_DNA"/>
</dbReference>
<dbReference type="Proteomes" id="UP001589943">
    <property type="component" value="Unassembled WGS sequence"/>
</dbReference>
<dbReference type="PANTHER" id="PTHR36447">
    <property type="entry name" value="BETA-GALACTOSIDASE GANA"/>
    <property type="match status" value="1"/>
</dbReference>
<feature type="domain" description="Glycoside hydrolase family 42 N-terminal" evidence="9">
    <location>
        <begin position="20"/>
        <end position="405"/>
    </location>
</feature>
<proteinExistence type="inferred from homology"/>
<dbReference type="InterPro" id="IPR003476">
    <property type="entry name" value="Glyco_hydro_42"/>
</dbReference>
<dbReference type="Gene3D" id="3.40.50.880">
    <property type="match status" value="1"/>
</dbReference>
<evidence type="ECO:0000259" key="10">
    <source>
        <dbReference type="Pfam" id="PF08532"/>
    </source>
</evidence>
<keyword evidence="7 8" id="KW-0326">Glycosidase</keyword>
<protein>
    <recommendedName>
        <fullName evidence="3 8">Beta-galactosidase</fullName>
        <shortName evidence="8">Beta-gal</shortName>
        <ecNumber evidence="3 8">3.2.1.23</ecNumber>
    </recommendedName>
</protein>
<sequence>MTDRTVPADPQAAMMRLGCCYYPEHWPEAMWPQDAARMVAAGLSRVRIGEFAWSRIEPEPGRFDWGWLDRAIAVLGQAGLGVILGTPTATPPKWLVDRMPGMIALDEQGRPRRFGSRRHYCFSHAGYRAEAVRITRAVAERYGRHPAVIAWQTDNEYGCHDSVVSFSEAARAAFRRWLAARYGTVDALNRAWGNVFWSMEYRSFDEVELPNLTVTEANPAHWLAFRRFSSDQVVAFNRAQVEVLRSLSPGRDVMHNFMGFFTQFDHHDVAADIDVAGWDSYPLGFLDSFRFSAADRLAYARQGHPDIAAFHHDLYRGCHPDGRWWVIEQQPGPVNWSAHNPAPLPGMVRLWTLEAMAHGAELVSYFRWRQFPQAQEQNHAGLLRPDSSDAPGLGEARQAAADIAQIGPTGAPPRTVALVFAYDADWITTIQPQGRGFSALWAAFDCYTALRRLGLDVDIIPPGRSLDGYALCVLPCLPHIPDALAQQLARFTGQVVIGPRSGSRTAEFAIPEGLAPGVLRDVLPMRVTHVESLPPGLAHRGDGWAMTRWIDHAEGAMTPELVAEDGTVAVWRHGKYRYLATWPELALAAVLMRRAAIDAGLAVHDLPEGLRLHRAGSRTFAFNYANRPVEVPQSVEGNPVIGQRNLGPAEVCVFEASSI</sequence>
<evidence type="ECO:0000256" key="1">
    <source>
        <dbReference type="ARBA" id="ARBA00001412"/>
    </source>
</evidence>
<reference evidence="11 12" key="1">
    <citation type="submission" date="2024-09" db="EMBL/GenBank/DDBJ databases">
        <authorList>
            <person name="Sun Q."/>
            <person name="Mori K."/>
        </authorList>
    </citation>
    <scope>NUCLEOTIDE SEQUENCE [LARGE SCALE GENOMIC DNA]</scope>
    <source>
        <strain evidence="11 12">NCAIM B.02537</strain>
    </source>
</reference>
<evidence type="ECO:0000256" key="4">
    <source>
        <dbReference type="ARBA" id="ARBA00022723"/>
    </source>
</evidence>
<dbReference type="PANTHER" id="PTHR36447:SF2">
    <property type="entry name" value="BETA-GALACTOSIDASE YESZ"/>
    <property type="match status" value="1"/>
</dbReference>
<dbReference type="Pfam" id="PF02449">
    <property type="entry name" value="Glyco_hydro_42"/>
    <property type="match status" value="1"/>
</dbReference>
<dbReference type="InterPro" id="IPR029062">
    <property type="entry name" value="Class_I_gatase-like"/>
</dbReference>
<evidence type="ECO:0000313" key="11">
    <source>
        <dbReference type="EMBL" id="MFC0590723.1"/>
    </source>
</evidence>
<dbReference type="SUPFAM" id="SSF51011">
    <property type="entry name" value="Glycosyl hydrolase domain"/>
    <property type="match status" value="1"/>
</dbReference>
<keyword evidence="6" id="KW-0862">Zinc</keyword>
<evidence type="ECO:0000256" key="7">
    <source>
        <dbReference type="ARBA" id="ARBA00023295"/>
    </source>
</evidence>
<keyword evidence="5 8" id="KW-0378">Hydrolase</keyword>
<dbReference type="InterPro" id="IPR013780">
    <property type="entry name" value="Glyco_hydro_b"/>
</dbReference>
<dbReference type="Gene3D" id="3.20.20.80">
    <property type="entry name" value="Glycosidases"/>
    <property type="match status" value="1"/>
</dbReference>